<dbReference type="Pfam" id="PF22939">
    <property type="entry name" value="WHD_GPIID"/>
    <property type="match status" value="1"/>
</dbReference>
<feature type="domain" description="NACHT" evidence="5">
    <location>
        <begin position="434"/>
        <end position="577"/>
    </location>
</feature>
<dbReference type="InterPro" id="IPR055497">
    <property type="entry name" value="DUF7069"/>
</dbReference>
<dbReference type="AlphaFoldDB" id="A0AAJ0C8W3"/>
<dbReference type="InterPro" id="IPR050776">
    <property type="entry name" value="Ank_Repeat/CDKN_Inhibitor"/>
</dbReference>
<keyword evidence="2 3" id="KW-0040">ANK repeat</keyword>
<dbReference type="PRINTS" id="PR01415">
    <property type="entry name" value="ANKYRIN"/>
</dbReference>
<comment type="caution">
    <text evidence="6">The sequence shown here is derived from an EMBL/GenBank/DDBJ whole genome shotgun (WGS) entry which is preliminary data.</text>
</comment>
<feature type="repeat" description="ANK" evidence="3">
    <location>
        <begin position="1025"/>
        <end position="1057"/>
    </location>
</feature>
<feature type="repeat" description="ANK" evidence="3">
    <location>
        <begin position="1091"/>
        <end position="1123"/>
    </location>
</feature>
<gene>
    <name evidence="6" type="ORF">QBC33DRAFT_524413</name>
</gene>
<feature type="region of interest" description="Disordered" evidence="4">
    <location>
        <begin position="1"/>
        <end position="66"/>
    </location>
</feature>
<keyword evidence="7" id="KW-1185">Reference proteome</keyword>
<dbReference type="InterPro" id="IPR054471">
    <property type="entry name" value="GPIID_WHD"/>
</dbReference>
<dbReference type="Pfam" id="PF17100">
    <property type="entry name" value="NACHT_N"/>
    <property type="match status" value="1"/>
</dbReference>
<dbReference type="InterPro" id="IPR031359">
    <property type="entry name" value="NACHT_N"/>
</dbReference>
<reference evidence="6" key="1">
    <citation type="submission" date="2023-06" db="EMBL/GenBank/DDBJ databases">
        <title>Genome-scale phylogeny and comparative genomics of the fungal order Sordariales.</title>
        <authorList>
            <consortium name="Lawrence Berkeley National Laboratory"/>
            <person name="Hensen N."/>
            <person name="Bonometti L."/>
            <person name="Westerberg I."/>
            <person name="Brannstrom I.O."/>
            <person name="Guillou S."/>
            <person name="Cros-Aarteil S."/>
            <person name="Calhoun S."/>
            <person name="Haridas S."/>
            <person name="Kuo A."/>
            <person name="Mondo S."/>
            <person name="Pangilinan J."/>
            <person name="Riley R."/>
            <person name="Labutti K."/>
            <person name="Andreopoulos B."/>
            <person name="Lipzen A."/>
            <person name="Chen C."/>
            <person name="Yanf M."/>
            <person name="Daum C."/>
            <person name="Ng V."/>
            <person name="Clum A."/>
            <person name="Steindorff A."/>
            <person name="Ohm R."/>
            <person name="Martin F."/>
            <person name="Silar P."/>
            <person name="Natvig D."/>
            <person name="Lalanne C."/>
            <person name="Gautier V."/>
            <person name="Ament-Velasquez S.L."/>
            <person name="Kruys A."/>
            <person name="Hutchinson M.I."/>
            <person name="Powell A.J."/>
            <person name="Barry K."/>
            <person name="Miller A.N."/>
            <person name="Grigoriev I.V."/>
            <person name="Debuchy R."/>
            <person name="Gladieux P."/>
            <person name="Thoren M.H."/>
            <person name="Johannesson H."/>
        </authorList>
    </citation>
    <scope>NUCLEOTIDE SEQUENCE</scope>
    <source>
        <strain evidence="6">8032-3</strain>
    </source>
</reference>
<dbReference type="InterPro" id="IPR036770">
    <property type="entry name" value="Ankyrin_rpt-contain_sf"/>
</dbReference>
<keyword evidence="1" id="KW-0677">Repeat</keyword>
<protein>
    <recommendedName>
        <fullName evidence="5">NACHT domain-containing protein</fullName>
    </recommendedName>
</protein>
<dbReference type="SUPFAM" id="SSF48403">
    <property type="entry name" value="Ankyrin repeat"/>
    <property type="match status" value="1"/>
</dbReference>
<organism evidence="6 7">
    <name type="scientific">Phialemonium atrogriseum</name>
    <dbReference type="NCBI Taxonomy" id="1093897"/>
    <lineage>
        <taxon>Eukaryota</taxon>
        <taxon>Fungi</taxon>
        <taxon>Dikarya</taxon>
        <taxon>Ascomycota</taxon>
        <taxon>Pezizomycotina</taxon>
        <taxon>Sordariomycetes</taxon>
        <taxon>Sordariomycetidae</taxon>
        <taxon>Cephalothecales</taxon>
        <taxon>Cephalothecaceae</taxon>
        <taxon>Phialemonium</taxon>
    </lineage>
</organism>
<evidence type="ECO:0000259" key="5">
    <source>
        <dbReference type="PROSITE" id="PS50837"/>
    </source>
</evidence>
<name>A0AAJ0C8W3_9PEZI</name>
<dbReference type="RefSeq" id="XP_060287890.1">
    <property type="nucleotide sequence ID" value="XM_060426730.1"/>
</dbReference>
<dbReference type="InterPro" id="IPR027417">
    <property type="entry name" value="P-loop_NTPase"/>
</dbReference>
<dbReference type="PANTHER" id="PTHR24201:SF16">
    <property type="entry name" value="ANKYRIN-1-LIKE-RELATED"/>
    <property type="match status" value="1"/>
</dbReference>
<dbReference type="Pfam" id="PF12796">
    <property type="entry name" value="Ank_2"/>
    <property type="match status" value="4"/>
</dbReference>
<dbReference type="GO" id="GO:0005634">
    <property type="term" value="C:nucleus"/>
    <property type="evidence" value="ECO:0007669"/>
    <property type="project" value="TreeGrafter"/>
</dbReference>
<dbReference type="Proteomes" id="UP001244011">
    <property type="component" value="Unassembled WGS sequence"/>
</dbReference>
<feature type="repeat" description="ANK" evidence="3">
    <location>
        <begin position="992"/>
        <end position="1024"/>
    </location>
</feature>
<evidence type="ECO:0000256" key="2">
    <source>
        <dbReference type="ARBA" id="ARBA00023043"/>
    </source>
</evidence>
<evidence type="ECO:0000313" key="7">
    <source>
        <dbReference type="Proteomes" id="UP001244011"/>
    </source>
</evidence>
<dbReference type="GeneID" id="85309917"/>
<accession>A0AAJ0C8W3</accession>
<dbReference type="PANTHER" id="PTHR24201">
    <property type="entry name" value="ANK_REP_REGION DOMAIN-CONTAINING PROTEIN"/>
    <property type="match status" value="1"/>
</dbReference>
<dbReference type="SMART" id="SM00248">
    <property type="entry name" value="ANK"/>
    <property type="match status" value="10"/>
</dbReference>
<dbReference type="Pfam" id="PF24883">
    <property type="entry name" value="NPHP3_N"/>
    <property type="match status" value="1"/>
</dbReference>
<evidence type="ECO:0000256" key="3">
    <source>
        <dbReference type="PROSITE-ProRule" id="PRU00023"/>
    </source>
</evidence>
<dbReference type="Pfam" id="PF00023">
    <property type="entry name" value="Ank"/>
    <property type="match status" value="1"/>
</dbReference>
<feature type="repeat" description="ANK" evidence="3">
    <location>
        <begin position="956"/>
        <end position="988"/>
    </location>
</feature>
<feature type="repeat" description="ANK" evidence="3">
    <location>
        <begin position="1124"/>
        <end position="1156"/>
    </location>
</feature>
<dbReference type="Gene3D" id="1.25.40.20">
    <property type="entry name" value="Ankyrin repeat-containing domain"/>
    <property type="match status" value="3"/>
</dbReference>
<proteinExistence type="predicted"/>
<dbReference type="EMBL" id="MU838998">
    <property type="protein sequence ID" value="KAK1771677.1"/>
    <property type="molecule type" value="Genomic_DNA"/>
</dbReference>
<dbReference type="InterPro" id="IPR002110">
    <property type="entry name" value="Ankyrin_rpt"/>
</dbReference>
<dbReference type="SUPFAM" id="SSF52540">
    <property type="entry name" value="P-loop containing nucleoside triphosphate hydrolases"/>
    <property type="match status" value="1"/>
</dbReference>
<dbReference type="PROSITE" id="PS50297">
    <property type="entry name" value="ANK_REP_REGION"/>
    <property type="match status" value="8"/>
</dbReference>
<feature type="compositionally biased region" description="Low complexity" evidence="4">
    <location>
        <begin position="43"/>
        <end position="54"/>
    </location>
</feature>
<feature type="repeat" description="ANK" evidence="3">
    <location>
        <begin position="1058"/>
        <end position="1090"/>
    </location>
</feature>
<dbReference type="InterPro" id="IPR007111">
    <property type="entry name" value="NACHT_NTPase"/>
</dbReference>
<dbReference type="Gene3D" id="3.40.50.300">
    <property type="entry name" value="P-loop containing nucleotide triphosphate hydrolases"/>
    <property type="match status" value="1"/>
</dbReference>
<sequence length="1214" mass="135543">MVLFKRSHGQDPAQKSGSAALKTTTSRFQRLLGKKGSKTQLDAGSVASSASGYSHTQEEERGEDNLIPTVQKNDLLVDHEKPQPAQSLWDQAYDALRGDNPQLVEKYETLLSRESQRTSSVPTDGVNDMTDVADRQSRKAQLNTIIDKGLQRMDEKKTKCTIAGHEFILEHQIAQAAKLVLWAQGWIGEAVKASPEASIAWAGVCLVLPLLTNPETADEANRSGFTYVTTRMRYFAALESTLLRLGRNSGVDTDLMGEANGHIVSLYQHILEFQIQSVLRFYQSMLGKFTRDVFQPKVWGQMTDNIRGLEATVNGELQQINALASRQELESANQELESLNATSTQSLEIMQQFLSVGERHLRVAEAQLQVQKDMAKQRLSDREEQCHQLFRLTTGSKDTTYEWYKNRIEDRVEGTCQWFLQHDHFQKWLEEDSGPLVVSADPGCGKSVLAKYLIDKQLPQSATTICYFFFKDQDQNTVNQALCALLHQLFSHQPSLIRHAMTAYSENGRALVTATESLWDILEKAVRDPQTEPVIMVLDALDECAETEFRDLIRMLKHLFQGQSQLRKIKFLLTSRPYEHIVSQFHDLLAAFPYIRIPGEDESEAISQEINRVIKFRVEQLATEKRLSTEIKNYLEQRLMETPQRTYLWLYLVFDYLKFQDFKRTKKGIESRIASLPQSVNQAYDKILCKSKDDQMVRKALSMILAASRPLTLAEMNIAVNIDISSQSMEDLDLEEDADFQSRLRTWCGLFISVYHGRVYFLHQTAREFLLADSSSLAAVPSELRWHHSITTRQAHEVLATACVVYLDFLNAGATRPETSERASLHSDRHTFLDYSGENWGAHVRKADISSDAAMVSSVLRLCDPASKCYLTWFEIYWASIGMTDPEYLDFTALMVAGLFGLKAIAQLLLDKGANLEAKDSYGMTALSWAARADQAAVVELLLDKGADPDAKDSRDGNTPLIFAIRAGYTDVARLLLDKGADFETMDTDPDDGMEPLTWAAREGREAIVRMLLDKGAGLGAKNQHNLTPLSMAAKGGYEAIVRLLLDRGADFEVAGTNGSAPLALAAQYGHEAVIEMLLDKGADLEKKNKGGSTALSQAASFGYLAVIVLLLDKGADLESKNVDGQTSLSYAAKYGHEPVAELLLDRGADLETKDMAGRTPLSWAAGEGKMAMVKLLLDRGADHEAKDTAGQTPLSWAVKNKREAVVELLESRK</sequence>
<feature type="repeat" description="ANK" evidence="3">
    <location>
        <begin position="1157"/>
        <end position="1189"/>
    </location>
</feature>
<feature type="repeat" description="ANK" evidence="3">
    <location>
        <begin position="922"/>
        <end position="954"/>
    </location>
</feature>
<evidence type="ECO:0000313" key="6">
    <source>
        <dbReference type="EMBL" id="KAK1771677.1"/>
    </source>
</evidence>
<dbReference type="Pfam" id="PF23239">
    <property type="entry name" value="DUF7069"/>
    <property type="match status" value="1"/>
</dbReference>
<feature type="compositionally biased region" description="Polar residues" evidence="4">
    <location>
        <begin position="13"/>
        <end position="28"/>
    </location>
</feature>
<dbReference type="PROSITE" id="PS50088">
    <property type="entry name" value="ANK_REPEAT"/>
    <property type="match status" value="9"/>
</dbReference>
<evidence type="ECO:0000256" key="4">
    <source>
        <dbReference type="SAM" id="MobiDB-lite"/>
    </source>
</evidence>
<dbReference type="PROSITE" id="PS50837">
    <property type="entry name" value="NACHT"/>
    <property type="match status" value="1"/>
</dbReference>
<feature type="repeat" description="ANK" evidence="3">
    <location>
        <begin position="889"/>
        <end position="921"/>
    </location>
</feature>
<evidence type="ECO:0000256" key="1">
    <source>
        <dbReference type="ARBA" id="ARBA00022737"/>
    </source>
</evidence>
<dbReference type="InterPro" id="IPR056884">
    <property type="entry name" value="NPHP3-like_N"/>
</dbReference>